<organism evidence="1 2">
    <name type="scientific">Microcoleus anatoxicus PTRS2</name>
    <dbReference type="NCBI Taxonomy" id="2705321"/>
    <lineage>
        <taxon>Bacteria</taxon>
        <taxon>Bacillati</taxon>
        <taxon>Cyanobacteriota</taxon>
        <taxon>Cyanophyceae</taxon>
        <taxon>Oscillatoriophycideae</taxon>
        <taxon>Oscillatoriales</taxon>
        <taxon>Microcoleaceae</taxon>
        <taxon>Microcoleus</taxon>
        <taxon>Microcoleus anatoxicus</taxon>
    </lineage>
</organism>
<keyword evidence="2" id="KW-1185">Reference proteome</keyword>
<protein>
    <submittedName>
        <fullName evidence="1">Uncharacterized protein</fullName>
    </submittedName>
</protein>
<dbReference type="Proteomes" id="UP001384579">
    <property type="component" value="Unassembled WGS sequence"/>
</dbReference>
<dbReference type="RefSeq" id="WP_340520573.1">
    <property type="nucleotide sequence ID" value="NZ_JBBLXS010000007.1"/>
</dbReference>
<name>A0ABU8YGD4_9CYAN</name>
<proteinExistence type="predicted"/>
<dbReference type="EMBL" id="JBBLXS010000007">
    <property type="protein sequence ID" value="MEK0183425.1"/>
    <property type="molecule type" value="Genomic_DNA"/>
</dbReference>
<evidence type="ECO:0000313" key="2">
    <source>
        <dbReference type="Proteomes" id="UP001384579"/>
    </source>
</evidence>
<accession>A0ABU8YGD4</accession>
<evidence type="ECO:0000313" key="1">
    <source>
        <dbReference type="EMBL" id="MEK0183425.1"/>
    </source>
</evidence>
<gene>
    <name evidence="1" type="ORF">WMG39_01030</name>
</gene>
<sequence>MANKVEVIFRGECLGGKCRHRLSSTICPPSPTSIVCQLANWSVDLAFGICDGGFGIVPPPEHRPQ</sequence>
<reference evidence="1 2" key="1">
    <citation type="journal article" date="2020" name="Harmful Algae">
        <title>Molecular and morphological characterization of a novel dihydroanatoxin-a producing Microcoleus species (cyanobacteria) from the Russian River, California, USA.</title>
        <authorList>
            <person name="Conklin K.Y."/>
            <person name="Stancheva R."/>
            <person name="Otten T.G."/>
            <person name="Fadness R."/>
            <person name="Boyer G.L."/>
            <person name="Read B."/>
            <person name="Zhang X."/>
            <person name="Sheath R.G."/>
        </authorList>
    </citation>
    <scope>NUCLEOTIDE SEQUENCE [LARGE SCALE GENOMIC DNA]</scope>
    <source>
        <strain evidence="1 2">PTRS2</strain>
    </source>
</reference>
<comment type="caution">
    <text evidence="1">The sequence shown here is derived from an EMBL/GenBank/DDBJ whole genome shotgun (WGS) entry which is preliminary data.</text>
</comment>